<dbReference type="InterPro" id="IPR006630">
    <property type="entry name" value="La_HTH"/>
</dbReference>
<protein>
    <recommendedName>
        <fullName evidence="8">Lupus La protein</fullName>
    </recommendedName>
</protein>
<sequence>MASLEAQIKHQVEFYFSDSNFRRDRFLRETTKKHEGGFVPFSVLFTFKKLAALTVDGAVLQAAVADSDVVELNEAKNALRRKNALPETDDAPERTIVLAGLGKELPTIDEIKEGLKSLNTELLFIDRKNFQRRFSGVAHVELKEKDAVQRAVDNAASLAINGYTPTVMPLVDYLKLSSDDKAEFDKATNAMLVAKDVPNKPLTFFLDELLPVWKDDAKLRARVRYFEESHELYLLFSQVSFAEKVLKALTEDLAVVVDDKKLTFELVTDKAAIAARPRRPRDEKKNDSRKRKYEEGKMIHISNLAPRTRMDDIKQLLATVADPNAQSPYVEYDGLDTAMFKVNGIPAATALFEKLSALPEPTLGGKKISFHLLDVGEELKVDVQFEKGLIVRFDGVEGEISRDDIKNTINEKLGEKAADGEGVAFIKYQIGDKDGYLRVTTAELAKEVVGLFADGGLEVNGVKVPTAAIVEGDDEKQFWEDARTARYKRFKQSRSNKNQFQRGRGGGRGGRGGRRH</sequence>
<feature type="domain" description="XRRM" evidence="5">
    <location>
        <begin position="384"/>
        <end position="515"/>
    </location>
</feature>
<accession>A0A8T1X832</accession>
<dbReference type="Proteomes" id="UP000693981">
    <property type="component" value="Unassembled WGS sequence"/>
</dbReference>
<evidence type="ECO:0000313" key="7">
    <source>
        <dbReference type="Proteomes" id="UP000693981"/>
    </source>
</evidence>
<comment type="caution">
    <text evidence="6">The sequence shown here is derived from an EMBL/GenBank/DDBJ whole genome shotgun (WGS) entry which is preliminary data.</text>
</comment>
<evidence type="ECO:0008006" key="8">
    <source>
        <dbReference type="Google" id="ProtNLM"/>
    </source>
</evidence>
<dbReference type="GO" id="GO:1990904">
    <property type="term" value="C:ribonucleoprotein complex"/>
    <property type="evidence" value="ECO:0007669"/>
    <property type="project" value="UniProtKB-UniRule"/>
</dbReference>
<evidence type="ECO:0000313" key="6">
    <source>
        <dbReference type="EMBL" id="KAG7402352.1"/>
    </source>
</evidence>
<dbReference type="PANTHER" id="PTHR22792:SF132">
    <property type="entry name" value="LA-RELATED PROTEIN 1"/>
    <property type="match status" value="1"/>
</dbReference>
<dbReference type="Pfam" id="PF05383">
    <property type="entry name" value="La"/>
    <property type="match status" value="1"/>
</dbReference>
<feature type="domain" description="HTH La-type RNA-binding" evidence="4">
    <location>
        <begin position="1"/>
        <end position="89"/>
    </location>
</feature>
<feature type="region of interest" description="Disordered" evidence="3">
    <location>
        <begin position="490"/>
        <end position="516"/>
    </location>
</feature>
<dbReference type="PANTHER" id="PTHR22792">
    <property type="entry name" value="LUPUS LA PROTEIN-RELATED"/>
    <property type="match status" value="1"/>
</dbReference>
<dbReference type="SMART" id="SM00715">
    <property type="entry name" value="LA"/>
    <property type="match status" value="1"/>
</dbReference>
<evidence type="ECO:0000256" key="1">
    <source>
        <dbReference type="ARBA" id="ARBA00022884"/>
    </source>
</evidence>
<proteinExistence type="predicted"/>
<dbReference type="AlphaFoldDB" id="A0A8T1X832"/>
<dbReference type="InterPro" id="IPR045180">
    <property type="entry name" value="La_dom_prot"/>
</dbReference>
<evidence type="ECO:0000259" key="4">
    <source>
        <dbReference type="PROSITE" id="PS50961"/>
    </source>
</evidence>
<dbReference type="GO" id="GO:0003723">
    <property type="term" value="F:RNA binding"/>
    <property type="evidence" value="ECO:0007669"/>
    <property type="project" value="UniProtKB-UniRule"/>
</dbReference>
<dbReference type="Pfam" id="PF08777">
    <property type="entry name" value="RRM_3"/>
    <property type="match status" value="1"/>
</dbReference>
<dbReference type="EMBL" id="JAGDFL010000001">
    <property type="protein sequence ID" value="KAG7402352.1"/>
    <property type="molecule type" value="Genomic_DNA"/>
</dbReference>
<dbReference type="PROSITE" id="PS50961">
    <property type="entry name" value="HTH_LA"/>
    <property type="match status" value="1"/>
</dbReference>
<dbReference type="OrthoDB" id="439993at2759"/>
<dbReference type="CDD" id="cd07323">
    <property type="entry name" value="LAM"/>
    <property type="match status" value="1"/>
</dbReference>
<organism evidence="6 7">
    <name type="scientific">Phytophthora boehmeriae</name>
    <dbReference type="NCBI Taxonomy" id="109152"/>
    <lineage>
        <taxon>Eukaryota</taxon>
        <taxon>Sar</taxon>
        <taxon>Stramenopiles</taxon>
        <taxon>Oomycota</taxon>
        <taxon>Peronosporomycetes</taxon>
        <taxon>Peronosporales</taxon>
        <taxon>Peronosporaceae</taxon>
        <taxon>Phytophthora</taxon>
    </lineage>
</organism>
<evidence type="ECO:0000259" key="5">
    <source>
        <dbReference type="PROSITE" id="PS51939"/>
    </source>
</evidence>
<dbReference type="InterPro" id="IPR014886">
    <property type="entry name" value="La_xRRM"/>
</dbReference>
<gene>
    <name evidence="6" type="ORF">PHYBOEH_000060</name>
</gene>
<name>A0A8T1X832_9STRA</name>
<evidence type="ECO:0000256" key="2">
    <source>
        <dbReference type="PROSITE-ProRule" id="PRU00332"/>
    </source>
</evidence>
<keyword evidence="7" id="KW-1185">Reference proteome</keyword>
<reference evidence="6" key="1">
    <citation type="submission" date="2021-02" db="EMBL/GenBank/DDBJ databases">
        <authorList>
            <person name="Palmer J.M."/>
        </authorList>
    </citation>
    <scope>NUCLEOTIDE SEQUENCE</scope>
    <source>
        <strain evidence="6">SCRP23</strain>
    </source>
</reference>
<evidence type="ECO:0000256" key="3">
    <source>
        <dbReference type="SAM" id="MobiDB-lite"/>
    </source>
</evidence>
<dbReference type="PROSITE" id="PS51939">
    <property type="entry name" value="XRRM"/>
    <property type="match status" value="1"/>
</dbReference>
<keyword evidence="1 2" id="KW-0694">RNA-binding</keyword>